<dbReference type="Pfam" id="PF08541">
    <property type="entry name" value="ACP_syn_III_C"/>
    <property type="match status" value="1"/>
</dbReference>
<keyword evidence="1 5" id="KW-0808">Transferase</keyword>
<dbReference type="InterPro" id="IPR013751">
    <property type="entry name" value="ACP_syn_III_N"/>
</dbReference>
<dbReference type="PANTHER" id="PTHR34069:SF2">
    <property type="entry name" value="BETA-KETOACYL-[ACYL-CARRIER-PROTEIN] SYNTHASE III"/>
    <property type="match status" value="1"/>
</dbReference>
<dbReference type="AlphaFoldDB" id="A0A6J4RG42"/>
<keyword evidence="2 5" id="KW-0012">Acyltransferase</keyword>
<dbReference type="PANTHER" id="PTHR34069">
    <property type="entry name" value="3-OXOACYL-[ACYL-CARRIER-PROTEIN] SYNTHASE 3"/>
    <property type="match status" value="1"/>
</dbReference>
<proteinExistence type="predicted"/>
<feature type="domain" description="Beta-ketoacyl-[acyl-carrier-protein] synthase III N-terminal" evidence="4">
    <location>
        <begin position="128"/>
        <end position="203"/>
    </location>
</feature>
<gene>
    <name evidence="5" type="ORF">AVDCRST_MAG67-138</name>
</gene>
<evidence type="ECO:0000313" key="5">
    <source>
        <dbReference type="EMBL" id="CAA9470190.1"/>
    </source>
</evidence>
<dbReference type="Pfam" id="PF08545">
    <property type="entry name" value="ACP_syn_III"/>
    <property type="match status" value="1"/>
</dbReference>
<dbReference type="GO" id="GO:0044550">
    <property type="term" value="P:secondary metabolite biosynthetic process"/>
    <property type="evidence" value="ECO:0007669"/>
    <property type="project" value="TreeGrafter"/>
</dbReference>
<evidence type="ECO:0000256" key="1">
    <source>
        <dbReference type="ARBA" id="ARBA00022679"/>
    </source>
</evidence>
<organism evidence="5">
    <name type="scientific">uncultured Solirubrobacteraceae bacterium</name>
    <dbReference type="NCBI Taxonomy" id="1162706"/>
    <lineage>
        <taxon>Bacteria</taxon>
        <taxon>Bacillati</taxon>
        <taxon>Actinomycetota</taxon>
        <taxon>Thermoleophilia</taxon>
        <taxon>Solirubrobacterales</taxon>
        <taxon>Solirubrobacteraceae</taxon>
        <taxon>environmental samples</taxon>
    </lineage>
</organism>
<feature type="domain" description="Beta-ketoacyl-[acyl-carrier-protein] synthase III C-terminal" evidence="3">
    <location>
        <begin position="241"/>
        <end position="330"/>
    </location>
</feature>
<dbReference type="NCBIfam" id="NF006829">
    <property type="entry name" value="PRK09352.1"/>
    <property type="match status" value="1"/>
</dbReference>
<dbReference type="InterPro" id="IPR013747">
    <property type="entry name" value="ACP_syn_III_C"/>
</dbReference>
<sequence length="336" mass="34840">MHPSELALAPSPVASRIRSRLRTAGIIGFGRALPATVVDNGPIAERIGVEPAWITKRTGISARRRTVDGESLSDLAIEAGRDALAAARVNPAYVDAVLVATSSSDDVVPQAAPIVAGALGADRAMTWDVGLACTGFLAGLQQGAALIESGRANTVLLIGADVLGRYTDHDDRQTAALFGDGAGAAVLAPGGPATLGPVVIGADAQRDVLYIDRTENVVRMDGRHVYQEAVDNMERSCRELLELAQLGIEDIDLVIAHQANGRIINAVRERFGLEPDRVADYVGDLGNTSAASIPLALALAEQDGRLPTAGGHVLLTAFGAGFSWGAALVTYGRGTA</sequence>
<dbReference type="EC" id="2.3.1.180" evidence="5"/>
<evidence type="ECO:0000259" key="3">
    <source>
        <dbReference type="Pfam" id="PF08541"/>
    </source>
</evidence>
<evidence type="ECO:0000256" key="2">
    <source>
        <dbReference type="ARBA" id="ARBA00023315"/>
    </source>
</evidence>
<dbReference type="InterPro" id="IPR016039">
    <property type="entry name" value="Thiolase-like"/>
</dbReference>
<name>A0A6J4RG42_9ACTN</name>
<dbReference type="GO" id="GO:0006633">
    <property type="term" value="P:fatty acid biosynthetic process"/>
    <property type="evidence" value="ECO:0007669"/>
    <property type="project" value="InterPro"/>
</dbReference>
<protein>
    <submittedName>
        <fullName evidence="5">3-oxoacyl-[acyl-carrier-protein] synthase, KASIII</fullName>
        <ecNumber evidence="5">2.3.1.180</ecNumber>
    </submittedName>
</protein>
<dbReference type="EMBL" id="CADCVQ010000001">
    <property type="protein sequence ID" value="CAA9470190.1"/>
    <property type="molecule type" value="Genomic_DNA"/>
</dbReference>
<evidence type="ECO:0000259" key="4">
    <source>
        <dbReference type="Pfam" id="PF08545"/>
    </source>
</evidence>
<accession>A0A6J4RG42</accession>
<dbReference type="GO" id="GO:0033818">
    <property type="term" value="F:beta-ketoacyl-acyl-carrier-protein synthase III activity"/>
    <property type="evidence" value="ECO:0007669"/>
    <property type="project" value="UniProtKB-EC"/>
</dbReference>
<dbReference type="Gene3D" id="3.40.47.10">
    <property type="match status" value="1"/>
</dbReference>
<dbReference type="CDD" id="cd00830">
    <property type="entry name" value="KAS_III"/>
    <property type="match status" value="1"/>
</dbReference>
<dbReference type="GO" id="GO:0004315">
    <property type="term" value="F:3-oxoacyl-[acyl-carrier-protein] synthase activity"/>
    <property type="evidence" value="ECO:0007669"/>
    <property type="project" value="InterPro"/>
</dbReference>
<dbReference type="SUPFAM" id="SSF53901">
    <property type="entry name" value="Thiolase-like"/>
    <property type="match status" value="1"/>
</dbReference>
<reference evidence="5" key="1">
    <citation type="submission" date="2020-02" db="EMBL/GenBank/DDBJ databases">
        <authorList>
            <person name="Meier V. D."/>
        </authorList>
    </citation>
    <scope>NUCLEOTIDE SEQUENCE</scope>
    <source>
        <strain evidence="5">AVDCRST_MAG67</strain>
    </source>
</reference>